<evidence type="ECO:0000256" key="5">
    <source>
        <dbReference type="ARBA" id="ARBA00023274"/>
    </source>
</evidence>
<dbReference type="EMBL" id="JMSN01000114">
    <property type="protein sequence ID" value="KDN38695.1"/>
    <property type="molecule type" value="Genomic_DNA"/>
</dbReference>
<reference evidence="12 13" key="1">
    <citation type="submission" date="2014-05" db="EMBL/GenBank/DDBJ databases">
        <title>Draft genome sequence of a rare smut relative, Tilletiaria anomala UBC 951.</title>
        <authorList>
            <consortium name="DOE Joint Genome Institute"/>
            <person name="Toome M."/>
            <person name="Kuo A."/>
            <person name="Henrissat B."/>
            <person name="Lipzen A."/>
            <person name="Tritt A."/>
            <person name="Yoshinaga Y."/>
            <person name="Zane M."/>
            <person name="Barry K."/>
            <person name="Grigoriev I.V."/>
            <person name="Spatafora J.W."/>
            <person name="Aimea M.C."/>
        </authorList>
    </citation>
    <scope>NUCLEOTIDE SEQUENCE [LARGE SCALE GENOMIC DNA]</scope>
    <source>
        <strain evidence="12 13">UBC 951</strain>
    </source>
</reference>
<dbReference type="SUPFAM" id="SSF69065">
    <property type="entry name" value="RNase III domain-like"/>
    <property type="match status" value="1"/>
</dbReference>
<keyword evidence="3" id="KW-0689">Ribosomal protein</keyword>
<keyword evidence="2 8" id="KW-0694">RNA-binding</keyword>
<dbReference type="GO" id="GO:0003735">
    <property type="term" value="F:structural constituent of ribosome"/>
    <property type="evidence" value="ECO:0007669"/>
    <property type="project" value="TreeGrafter"/>
</dbReference>
<organism evidence="12 13">
    <name type="scientific">Tilletiaria anomala (strain ATCC 24038 / CBS 436.72 / UBC 951)</name>
    <dbReference type="NCBI Taxonomy" id="1037660"/>
    <lineage>
        <taxon>Eukaryota</taxon>
        <taxon>Fungi</taxon>
        <taxon>Dikarya</taxon>
        <taxon>Basidiomycota</taxon>
        <taxon>Ustilaginomycotina</taxon>
        <taxon>Exobasidiomycetes</taxon>
        <taxon>Georgefischeriales</taxon>
        <taxon>Tilletiariaceae</taxon>
        <taxon>Tilletiaria</taxon>
    </lineage>
</organism>
<dbReference type="InterPro" id="IPR000999">
    <property type="entry name" value="RNase_III_dom"/>
</dbReference>
<dbReference type="GeneID" id="25265224"/>
<dbReference type="SMART" id="SM00358">
    <property type="entry name" value="DSRM"/>
    <property type="match status" value="1"/>
</dbReference>
<dbReference type="PANTHER" id="PTHR11207">
    <property type="entry name" value="RIBONUCLEASE III"/>
    <property type="match status" value="1"/>
</dbReference>
<dbReference type="PANTHER" id="PTHR11207:SF32">
    <property type="entry name" value="LARGE RIBOSOMAL SUBUNIT PROTEIN ML44"/>
    <property type="match status" value="1"/>
</dbReference>
<feature type="compositionally biased region" description="Basic and acidic residues" evidence="9">
    <location>
        <begin position="250"/>
        <end position="259"/>
    </location>
</feature>
<dbReference type="Proteomes" id="UP000027361">
    <property type="component" value="Unassembled WGS sequence"/>
</dbReference>
<accession>A0A066VJB2</accession>
<dbReference type="CDD" id="cd19873">
    <property type="entry name" value="DSRM_MRPL3_like"/>
    <property type="match status" value="1"/>
</dbReference>
<feature type="region of interest" description="Disordered" evidence="9">
    <location>
        <begin position="250"/>
        <end position="280"/>
    </location>
</feature>
<evidence type="ECO:0000313" key="12">
    <source>
        <dbReference type="EMBL" id="KDN38695.1"/>
    </source>
</evidence>
<dbReference type="GO" id="GO:0003725">
    <property type="term" value="F:double-stranded RNA binding"/>
    <property type="evidence" value="ECO:0007669"/>
    <property type="project" value="InterPro"/>
</dbReference>
<evidence type="ECO:0000259" key="10">
    <source>
        <dbReference type="PROSITE" id="PS50137"/>
    </source>
</evidence>
<dbReference type="GO" id="GO:0004525">
    <property type="term" value="F:ribonuclease III activity"/>
    <property type="evidence" value="ECO:0007669"/>
    <property type="project" value="InterPro"/>
</dbReference>
<name>A0A066VJB2_TILAU</name>
<dbReference type="InterPro" id="IPR036389">
    <property type="entry name" value="RNase_III_sf"/>
</dbReference>
<evidence type="ECO:0000256" key="1">
    <source>
        <dbReference type="ARBA" id="ARBA00004173"/>
    </source>
</evidence>
<keyword evidence="4" id="KW-0496">Mitochondrion</keyword>
<comment type="similarity">
    <text evidence="6">Belongs to the ribonuclease III family. Mitochondrion-specific ribosomal protein mL44 subfamily.</text>
</comment>
<evidence type="ECO:0000256" key="9">
    <source>
        <dbReference type="SAM" id="MobiDB-lite"/>
    </source>
</evidence>
<protein>
    <recommendedName>
        <fullName evidence="7">Large ribosomal subunit protein mL44</fullName>
    </recommendedName>
</protein>
<keyword evidence="5" id="KW-0687">Ribonucleoprotein</keyword>
<dbReference type="InterPro" id="IPR014720">
    <property type="entry name" value="dsRBD_dom"/>
</dbReference>
<dbReference type="PROSITE" id="PS50142">
    <property type="entry name" value="RNASE_3_2"/>
    <property type="match status" value="1"/>
</dbReference>
<dbReference type="RefSeq" id="XP_013240799.1">
    <property type="nucleotide sequence ID" value="XM_013385345.1"/>
</dbReference>
<evidence type="ECO:0000313" key="13">
    <source>
        <dbReference type="Proteomes" id="UP000027361"/>
    </source>
</evidence>
<dbReference type="FunCoup" id="A0A066VJB2">
    <property type="interactions" value="168"/>
</dbReference>
<evidence type="ECO:0000256" key="3">
    <source>
        <dbReference type="ARBA" id="ARBA00022980"/>
    </source>
</evidence>
<dbReference type="InterPro" id="IPR044444">
    <property type="entry name" value="Ribosomal_mL44_DSRM_metazoa"/>
</dbReference>
<dbReference type="HOGENOM" id="CLU_034765_0_1_1"/>
<dbReference type="SMART" id="SM00535">
    <property type="entry name" value="RIBOc"/>
    <property type="match status" value="1"/>
</dbReference>
<dbReference type="OrthoDB" id="67027at2759"/>
<dbReference type="Gene3D" id="3.30.160.20">
    <property type="match status" value="1"/>
</dbReference>
<dbReference type="OMA" id="YLYSPGN"/>
<dbReference type="Gene3D" id="1.10.1520.10">
    <property type="entry name" value="Ribonuclease III domain"/>
    <property type="match status" value="1"/>
</dbReference>
<gene>
    <name evidence="12" type="ORF">K437DRAFT_259302</name>
</gene>
<comment type="caution">
    <text evidence="12">The sequence shown here is derived from an EMBL/GenBank/DDBJ whole genome shotgun (WGS) entry which is preliminary data.</text>
</comment>
<evidence type="ECO:0000256" key="7">
    <source>
        <dbReference type="ARBA" id="ARBA00035187"/>
    </source>
</evidence>
<keyword evidence="13" id="KW-1185">Reference proteome</keyword>
<dbReference type="GO" id="GO:0005739">
    <property type="term" value="C:mitochondrion"/>
    <property type="evidence" value="ECO:0007669"/>
    <property type="project" value="TreeGrafter"/>
</dbReference>
<evidence type="ECO:0000256" key="8">
    <source>
        <dbReference type="PROSITE-ProRule" id="PRU00266"/>
    </source>
</evidence>
<dbReference type="GO" id="GO:0006396">
    <property type="term" value="P:RNA processing"/>
    <property type="evidence" value="ECO:0007669"/>
    <property type="project" value="InterPro"/>
</dbReference>
<evidence type="ECO:0000256" key="6">
    <source>
        <dbReference type="ARBA" id="ARBA00024034"/>
    </source>
</evidence>
<sequence>MASRNCAGLAVSAAASSSRQSALLHTRALSTTAPSSSQCAPVTSRCKSRCSSHCNEKSSHWSGAGLTVGSYSRARQVHSSTAVLAPPKAASPSAPAGSLPPFARRHPQLYAAIQPPPNAALAALAARLRLIGPSSSKEEQERRIRLVAQACTHPSFAQVLQRARDAQRKLERPGAESSVAIESDVQHNAQLEALGNSLLGLLGSEALHLKYPHLPTRVLKAALSAYVGSNTTADVGGELGLAAPGMIRWDRGEEGEQMPRKTSPSKPAEEGRSSPVVSSKDARSSSVKALIGLIYQENGIDAVKDLLHTRFLSRTVDLAGMLKFEDPKRVLSNTCLKYGRERPQSRMIAETGRLSNTPLFVIGVYSGELKLGEGFGSSIRMAEFRAAEDALRRLYLAQAPFDPQNLPSSTLQASSAPWESPAVGTKPYSAPPLGASEVLHGSRV</sequence>
<feature type="domain" description="DRBM" evidence="10">
    <location>
        <begin position="326"/>
        <end position="396"/>
    </location>
</feature>
<dbReference type="Pfam" id="PF00636">
    <property type="entry name" value="Ribonuclease_3"/>
    <property type="match status" value="1"/>
</dbReference>
<dbReference type="STRING" id="1037660.A0A066VJB2"/>
<evidence type="ECO:0000256" key="2">
    <source>
        <dbReference type="ARBA" id="ARBA00022884"/>
    </source>
</evidence>
<evidence type="ECO:0000259" key="11">
    <source>
        <dbReference type="PROSITE" id="PS50142"/>
    </source>
</evidence>
<feature type="region of interest" description="Disordered" evidence="9">
    <location>
        <begin position="406"/>
        <end position="444"/>
    </location>
</feature>
<dbReference type="InterPro" id="IPR044443">
    <property type="entry name" value="Ribosomal_mL44_DSRM_fung"/>
</dbReference>
<proteinExistence type="inferred from homology"/>
<dbReference type="AlphaFoldDB" id="A0A066VJB2"/>
<comment type="subcellular location">
    <subcellularLocation>
        <location evidence="1">Mitochondrion</location>
    </subcellularLocation>
</comment>
<dbReference type="SUPFAM" id="SSF54768">
    <property type="entry name" value="dsRNA-binding domain-like"/>
    <property type="match status" value="1"/>
</dbReference>
<evidence type="ECO:0000256" key="4">
    <source>
        <dbReference type="ARBA" id="ARBA00023128"/>
    </source>
</evidence>
<feature type="compositionally biased region" description="Polar residues" evidence="9">
    <location>
        <begin position="406"/>
        <end position="417"/>
    </location>
</feature>
<dbReference type="Pfam" id="PF22892">
    <property type="entry name" value="DSRM_MRPL44"/>
    <property type="match status" value="1"/>
</dbReference>
<dbReference type="InParanoid" id="A0A066VJB2"/>
<dbReference type="PROSITE" id="PS50137">
    <property type="entry name" value="DS_RBD"/>
    <property type="match status" value="1"/>
</dbReference>
<feature type="domain" description="RNase III" evidence="11">
    <location>
        <begin position="186"/>
        <end position="299"/>
    </location>
</feature>